<evidence type="ECO:0000313" key="1">
    <source>
        <dbReference type="EMBL" id="KAJ8897183.1"/>
    </source>
</evidence>
<reference evidence="1 2" key="1">
    <citation type="submission" date="2023-02" db="EMBL/GenBank/DDBJ databases">
        <title>LHISI_Scaffold_Assembly.</title>
        <authorList>
            <person name="Stuart O.P."/>
            <person name="Cleave R."/>
            <person name="Magrath M.J.L."/>
            <person name="Mikheyev A.S."/>
        </authorList>
    </citation>
    <scope>NUCLEOTIDE SEQUENCE [LARGE SCALE GENOMIC DNA]</scope>
    <source>
        <strain evidence="1">Daus_M_001</strain>
        <tissue evidence="1">Leg muscle</tissue>
    </source>
</reference>
<organism evidence="1 2">
    <name type="scientific">Dryococelus australis</name>
    <dbReference type="NCBI Taxonomy" id="614101"/>
    <lineage>
        <taxon>Eukaryota</taxon>
        <taxon>Metazoa</taxon>
        <taxon>Ecdysozoa</taxon>
        <taxon>Arthropoda</taxon>
        <taxon>Hexapoda</taxon>
        <taxon>Insecta</taxon>
        <taxon>Pterygota</taxon>
        <taxon>Neoptera</taxon>
        <taxon>Polyneoptera</taxon>
        <taxon>Phasmatodea</taxon>
        <taxon>Verophasmatodea</taxon>
        <taxon>Anareolatae</taxon>
        <taxon>Phasmatidae</taxon>
        <taxon>Eurycanthinae</taxon>
        <taxon>Dryococelus</taxon>
    </lineage>
</organism>
<protein>
    <submittedName>
        <fullName evidence="1">Uncharacterized protein</fullName>
    </submittedName>
</protein>
<gene>
    <name evidence="1" type="ORF">PR048_002529</name>
</gene>
<name>A0ABQ9IKF4_9NEOP</name>
<dbReference type="Proteomes" id="UP001159363">
    <property type="component" value="Chromosome 1"/>
</dbReference>
<accession>A0ABQ9IKF4</accession>
<keyword evidence="2" id="KW-1185">Reference proteome</keyword>
<comment type="caution">
    <text evidence="1">The sequence shown here is derived from an EMBL/GenBank/DDBJ whole genome shotgun (WGS) entry which is preliminary data.</text>
</comment>
<proteinExistence type="predicted"/>
<dbReference type="EMBL" id="JARBHB010000001">
    <property type="protein sequence ID" value="KAJ8897183.1"/>
    <property type="molecule type" value="Genomic_DNA"/>
</dbReference>
<sequence length="62" mass="6838">MHSRIAPEGTKAEAIRSALQHLQATRIEELVERASKAKLDYQEQEKAYALACLSTHPPPGPV</sequence>
<evidence type="ECO:0000313" key="2">
    <source>
        <dbReference type="Proteomes" id="UP001159363"/>
    </source>
</evidence>